<evidence type="ECO:0000313" key="1">
    <source>
        <dbReference type="EMBL" id="EHP37647.1"/>
    </source>
</evidence>
<evidence type="ECO:0000313" key="2">
    <source>
        <dbReference type="Proteomes" id="UP000005808"/>
    </source>
</evidence>
<organism evidence="1 2">
    <name type="scientific">Cupriavidus basilensis OR16</name>
    <dbReference type="NCBI Taxonomy" id="1127483"/>
    <lineage>
        <taxon>Bacteria</taxon>
        <taxon>Pseudomonadati</taxon>
        <taxon>Pseudomonadota</taxon>
        <taxon>Betaproteobacteria</taxon>
        <taxon>Burkholderiales</taxon>
        <taxon>Burkholderiaceae</taxon>
        <taxon>Cupriavidus</taxon>
    </lineage>
</organism>
<proteinExistence type="predicted"/>
<comment type="caution">
    <text evidence="1">The sequence shown here is derived from an EMBL/GenBank/DDBJ whole genome shotgun (WGS) entry which is preliminary data.</text>
</comment>
<dbReference type="EMBL" id="AHJE01000220">
    <property type="protein sequence ID" value="EHP37647.1"/>
    <property type="molecule type" value="Genomic_DNA"/>
</dbReference>
<protein>
    <submittedName>
        <fullName evidence="1">Uncharacterized protein</fullName>
    </submittedName>
</protein>
<reference evidence="1 2" key="1">
    <citation type="journal article" date="2012" name="J. Bacteriol.">
        <title>De Novo Genome Project of Cupriavidus basilensis OR16.</title>
        <authorList>
            <person name="Cserhati M."/>
            <person name="Kriszt B."/>
            <person name="Szoboszlay S."/>
            <person name="Toth A."/>
            <person name="Szabo I."/>
            <person name="Tancsics A."/>
            <person name="Nagy I."/>
            <person name="Horvath B."/>
            <person name="Nagy I."/>
            <person name="Kukolya J."/>
        </authorList>
    </citation>
    <scope>NUCLEOTIDE SEQUENCE [LARGE SCALE GENOMIC DNA]</scope>
    <source>
        <strain evidence="1 2">OR16</strain>
    </source>
</reference>
<gene>
    <name evidence="1" type="ORF">OR16_41636</name>
</gene>
<dbReference type="Proteomes" id="UP000005808">
    <property type="component" value="Unassembled WGS sequence"/>
</dbReference>
<accession>H1SIK3</accession>
<name>H1SIK3_9BURK</name>
<dbReference type="AlphaFoldDB" id="H1SIK3"/>
<sequence length="196" mass="22674">MIKDFTVLFQHLWYRDFPMSALVQGKMDEKFGAASWTTHIAGCVKGVGDLMGYLTHFEHAGRFDAVIKDFDQNCGERAITHLEWEWKQPAMLGERFNEVEKLVAARGRALFSTLITYSRHEKDADNRSIIERQWGDGPEPLLVQFVTFTYKNGRRHLGQLSAELFVNGKWRTLRVQEALPWNRPGSKWFNPEEPSA</sequence>